<comment type="caution">
    <text evidence="2">The sequence shown here is derived from an EMBL/GenBank/DDBJ whole genome shotgun (WGS) entry which is preliminary data.</text>
</comment>
<dbReference type="InterPro" id="IPR023614">
    <property type="entry name" value="Porin_dom_sf"/>
</dbReference>
<dbReference type="GO" id="GO:0015288">
    <property type="term" value="F:porin activity"/>
    <property type="evidence" value="ECO:0007669"/>
    <property type="project" value="InterPro"/>
</dbReference>
<reference evidence="2 3" key="1">
    <citation type="submission" date="2020-08" db="EMBL/GenBank/DDBJ databases">
        <title>Genomic Encyclopedia of Type Strains, Phase IV (KMG-IV): sequencing the most valuable type-strain genomes for metagenomic binning, comparative biology and taxonomic classification.</title>
        <authorList>
            <person name="Goeker M."/>
        </authorList>
    </citation>
    <scope>NUCLEOTIDE SEQUENCE [LARGE SCALE GENOMIC DNA]</scope>
    <source>
        <strain evidence="2 3">DSM 25079</strain>
    </source>
</reference>
<evidence type="ECO:0000259" key="1">
    <source>
        <dbReference type="Pfam" id="PF13609"/>
    </source>
</evidence>
<name>A0A7W9ECI8_9SPHN</name>
<dbReference type="Gene3D" id="2.40.160.10">
    <property type="entry name" value="Porin"/>
    <property type="match status" value="1"/>
</dbReference>
<keyword evidence="3" id="KW-1185">Reference proteome</keyword>
<dbReference type="InterPro" id="IPR033900">
    <property type="entry name" value="Gram_neg_porin_domain"/>
</dbReference>
<dbReference type="Proteomes" id="UP000549617">
    <property type="component" value="Unassembled WGS sequence"/>
</dbReference>
<evidence type="ECO:0000313" key="2">
    <source>
        <dbReference type="EMBL" id="MBB5684107.1"/>
    </source>
</evidence>
<dbReference type="AlphaFoldDB" id="A0A7W9ECI8"/>
<dbReference type="EMBL" id="JACIJC010000001">
    <property type="protein sequence ID" value="MBB5684107.1"/>
    <property type="molecule type" value="Genomic_DNA"/>
</dbReference>
<dbReference type="RefSeq" id="WP_343052862.1">
    <property type="nucleotide sequence ID" value="NZ_JACIJC010000001.1"/>
</dbReference>
<organism evidence="2 3">
    <name type="scientific">Sphingobium boeckii</name>
    <dbReference type="NCBI Taxonomy" id="1082345"/>
    <lineage>
        <taxon>Bacteria</taxon>
        <taxon>Pseudomonadati</taxon>
        <taxon>Pseudomonadota</taxon>
        <taxon>Alphaproteobacteria</taxon>
        <taxon>Sphingomonadales</taxon>
        <taxon>Sphingomonadaceae</taxon>
        <taxon>Sphingobium</taxon>
    </lineage>
</organism>
<protein>
    <recommendedName>
        <fullName evidence="1">Porin domain-containing protein</fullName>
    </recommendedName>
</protein>
<proteinExistence type="predicted"/>
<dbReference type="SUPFAM" id="SSF56935">
    <property type="entry name" value="Porins"/>
    <property type="match status" value="1"/>
</dbReference>
<feature type="domain" description="Porin" evidence="1">
    <location>
        <begin position="26"/>
        <end position="203"/>
    </location>
</feature>
<gene>
    <name evidence="2" type="ORF">FHS49_000098</name>
</gene>
<sequence length="228" mass="23970">MLAIVASPTISAAQQTSLASVKARMTAAPRSGIGSFTPAAADPKLAALMARSDLAGAGFRFTPTGEAGRNRKVTVAVRARTSAPAQIFSSSRGLGNPLIASLGITPSAYNLGASIGWKRFALSGDVARIDTGLQPGSSESVRAGASYNAPRWSGRVMVDAERGLGVQPRAITPEKSYSVDLGGSYKLTRNLDVTAGVRYKMQDRDRLQTVTDDRRDSQAVYVGTAFKF</sequence>
<evidence type="ECO:0000313" key="3">
    <source>
        <dbReference type="Proteomes" id="UP000549617"/>
    </source>
</evidence>
<dbReference type="Pfam" id="PF13609">
    <property type="entry name" value="Porin_4"/>
    <property type="match status" value="1"/>
</dbReference>
<accession>A0A7W9ECI8</accession>
<dbReference type="GO" id="GO:0016020">
    <property type="term" value="C:membrane"/>
    <property type="evidence" value="ECO:0007669"/>
    <property type="project" value="InterPro"/>
</dbReference>